<comment type="subcellular location">
    <subcellularLocation>
        <location evidence="1">Nucleus</location>
    </subcellularLocation>
</comment>
<feature type="region of interest" description="Disordered" evidence="3">
    <location>
        <begin position="889"/>
        <end position="1082"/>
    </location>
</feature>
<feature type="compositionally biased region" description="Basic and acidic residues" evidence="3">
    <location>
        <begin position="988"/>
        <end position="1016"/>
    </location>
</feature>
<feature type="domain" description="B30.2/SPRY" evidence="4">
    <location>
        <begin position="224"/>
        <end position="442"/>
    </location>
</feature>
<evidence type="ECO:0000313" key="5">
    <source>
        <dbReference type="EMBL" id="KAK2148533.1"/>
    </source>
</evidence>
<feature type="compositionally biased region" description="Low complexity" evidence="3">
    <location>
        <begin position="1064"/>
        <end position="1078"/>
    </location>
</feature>
<dbReference type="SUPFAM" id="SSF52540">
    <property type="entry name" value="P-loop containing nucleoside triphosphate hydrolases"/>
    <property type="match status" value="1"/>
</dbReference>
<feature type="compositionally biased region" description="Basic and acidic residues" evidence="3">
    <location>
        <begin position="1106"/>
        <end position="1116"/>
    </location>
</feature>
<evidence type="ECO:0000256" key="1">
    <source>
        <dbReference type="ARBA" id="ARBA00004123"/>
    </source>
</evidence>
<dbReference type="SUPFAM" id="SSF49899">
    <property type="entry name" value="Concanavalin A-like lectins/glucanases"/>
    <property type="match status" value="1"/>
</dbReference>
<dbReference type="InterPro" id="IPR013320">
    <property type="entry name" value="ConA-like_dom_sf"/>
</dbReference>
<dbReference type="InterPro" id="IPR043136">
    <property type="entry name" value="B30.2/SPRY_sf"/>
</dbReference>
<dbReference type="Proteomes" id="UP001208570">
    <property type="component" value="Unassembled WGS sequence"/>
</dbReference>
<evidence type="ECO:0000256" key="2">
    <source>
        <dbReference type="ARBA" id="ARBA00023242"/>
    </source>
</evidence>
<dbReference type="GO" id="GO:0003723">
    <property type="term" value="F:RNA binding"/>
    <property type="evidence" value="ECO:0007669"/>
    <property type="project" value="TreeGrafter"/>
</dbReference>
<reference evidence="5" key="1">
    <citation type="journal article" date="2023" name="Mol. Biol. Evol.">
        <title>Third-Generation Sequencing Reveals the Adaptive Role of the Epigenome in Three Deep-Sea Polychaetes.</title>
        <authorList>
            <person name="Perez M."/>
            <person name="Aroh O."/>
            <person name="Sun Y."/>
            <person name="Lan Y."/>
            <person name="Juniper S.K."/>
            <person name="Young C.R."/>
            <person name="Angers B."/>
            <person name="Qian P.Y."/>
        </authorList>
    </citation>
    <scope>NUCLEOTIDE SEQUENCE</scope>
    <source>
        <strain evidence="5">P08H-3</strain>
    </source>
</reference>
<dbReference type="InterPro" id="IPR001870">
    <property type="entry name" value="B30.2/SPRY"/>
</dbReference>
<comment type="caution">
    <text evidence="5">The sequence shown here is derived from an EMBL/GenBank/DDBJ whole genome shotgun (WGS) entry which is preliminary data.</text>
</comment>
<dbReference type="PROSITE" id="PS50188">
    <property type="entry name" value="B302_SPRY"/>
    <property type="match status" value="1"/>
</dbReference>
<dbReference type="Gene3D" id="3.40.50.300">
    <property type="entry name" value="P-loop containing nucleotide triphosphate hydrolases"/>
    <property type="match status" value="1"/>
</dbReference>
<evidence type="ECO:0000313" key="6">
    <source>
        <dbReference type="Proteomes" id="UP001208570"/>
    </source>
</evidence>
<accession>A0AAD9J8P9</accession>
<feature type="compositionally biased region" description="Polar residues" evidence="3">
    <location>
        <begin position="854"/>
        <end position="872"/>
    </location>
</feature>
<protein>
    <recommendedName>
        <fullName evidence="4">B30.2/SPRY domain-containing protein</fullName>
    </recommendedName>
</protein>
<dbReference type="InterPro" id="IPR035778">
    <property type="entry name" value="SPRY_hnRNP_U"/>
</dbReference>
<feature type="region of interest" description="Disordered" evidence="3">
    <location>
        <begin position="839"/>
        <end position="872"/>
    </location>
</feature>
<dbReference type="Pfam" id="PF13671">
    <property type="entry name" value="AAA_33"/>
    <property type="match status" value="1"/>
</dbReference>
<dbReference type="EMBL" id="JAODUP010000492">
    <property type="protein sequence ID" value="KAK2148533.1"/>
    <property type="molecule type" value="Genomic_DNA"/>
</dbReference>
<gene>
    <name evidence="5" type="ORF">LSH36_492g06038</name>
</gene>
<keyword evidence="2" id="KW-0539">Nucleus</keyword>
<feature type="compositionally biased region" description="Pro residues" evidence="3">
    <location>
        <begin position="1196"/>
        <end position="1209"/>
    </location>
</feature>
<dbReference type="CDD" id="cd12884">
    <property type="entry name" value="SPRY_hnRNP"/>
    <property type="match status" value="1"/>
</dbReference>
<feature type="compositionally biased region" description="Basic and acidic residues" evidence="3">
    <location>
        <begin position="893"/>
        <end position="904"/>
    </location>
</feature>
<feature type="compositionally biased region" description="Low complexity" evidence="3">
    <location>
        <begin position="958"/>
        <end position="971"/>
    </location>
</feature>
<feature type="compositionally biased region" description="Basic and acidic residues" evidence="3">
    <location>
        <begin position="1041"/>
        <end position="1058"/>
    </location>
</feature>
<feature type="compositionally biased region" description="Low complexity" evidence="3">
    <location>
        <begin position="1019"/>
        <end position="1031"/>
    </location>
</feature>
<dbReference type="GO" id="GO:0005634">
    <property type="term" value="C:nucleus"/>
    <property type="evidence" value="ECO:0007669"/>
    <property type="project" value="UniProtKB-SubCell"/>
</dbReference>
<feature type="region of interest" description="Disordered" evidence="3">
    <location>
        <begin position="674"/>
        <end position="713"/>
    </location>
</feature>
<dbReference type="Pfam" id="PF00622">
    <property type="entry name" value="SPRY"/>
    <property type="match status" value="1"/>
</dbReference>
<dbReference type="InterPro" id="IPR027417">
    <property type="entry name" value="P-loop_NTPase"/>
</dbReference>
<sequence>MNFQVLPPQGLIPVSAAGMPMIGASAPSALLGQHMMAGRGIFAAAPTAGVRPIITQGLTSMALQAPMMGRGIGVMALGRGHLATRPAFTRPGVMSVGTPPTVFSPPAEGAEVEEKKPDFAELSQAQMFAMAAPGQPISVMHPLLGTPIPNTPGFTASHAAMASQGHLLSQAHLLGQGQLISHGALLSQGQMLAGQLHDPHAAAQLQLSNYLKQAQLEDVTKYGESPVIEEERDPDAPDVDPERVALDFYNSDLHFSINKDGYSATVLTNPAGFCFCWAGARATYGVTHGKSVDDWAEKRACTRKCERVICYEVLVSEHLTVDFGEDHKEQDPHLVRIGWSLDSTSFQLGEEPNSYGYGGTGRFSVNNRFTLYAEPFTKGDVIMVLLDLDARPPTISYMKNGVWLGIATHLRGHRVGQASSALFPHVLSKNCGIEVNFGQRESWYPPPQGFTYIDHVPLTERIRGLTPPPRKADCEIIMIVGLPGAGKTTWCLQTQKDNPHMRYNIIGTDTLIEKMRVNGLPRKKNYHGRWDVLIQKATNCLNKLFNIGSRRRRNYVLDQTNVYASARRRKMKNFSGFKRVCAVIQPEDSELKRREWKRTHEDGKYVPESAVLEMKANYSLPSESDPHVDEIRWIELSRDEAQKLVEAYNEEGQTNKGNHDDLFPYDKFKRDSQGSLIGRPGQHGRYGMSTPPGAIRQQQANTYGGPPTKQQKIDNRGSALDFIKQEYEESQQQQQTQAETAAAKAYPAAVTASQVAGFAQQAAALGYQPPAGGYIIPGQPAFYPHIPGMMMPGAIPGAVPGAIPGAVPGAMPAAFAGLAGPLPGASALSLQPQVKLEPSDVYGQQSTGEKDGSPHSSTTKESYGAQSDSKPYIQQNKDYWSKSQSKTGAATWDTDHSTDSKSADPPKSSSYGSSGPKTENQYDRRYDQYTSDSYADRVKGSNYSQSDSGKYNRDSDSHFSQSGSYSQSQTSRGYNDRRSDHGSSSCRGDSDQRSSRDEGRERDYDYRHASRSDYGDHSGGYSRSSSGYSSGQEKWSSKSNESWRRTSDDNDDRPDSRNAQKPGSSYSQSYSQMESFSYRSQDADRHAFGSDYNFQRNVSSSFDQFGKSDTDQRTDYSSKPTPKPHFGGGSDDGKSRREDRPRKSRWGSAIEDSGSGSSEQGSLPNPGAGILGNYPGQPGKSEEKSSVQDSSSLLQVPPPPPVASEPPIPGESYSTSDGKTPEDDADNKPSLLGNRPEAGVVESTDEAKSPDTASQMASRGRPPFPPRGRGVFRGGFPPRGPPRGPPPPPPPPPHGPMGMRPRGPRPPFMPRGPPRGPPMMRGPPPPRRGGPPPGMRFHGPRRPFMH</sequence>
<dbReference type="InterPro" id="IPR003877">
    <property type="entry name" value="SPRY_dom"/>
</dbReference>
<feature type="compositionally biased region" description="Basic and acidic residues" evidence="3">
    <location>
        <begin position="1131"/>
        <end position="1141"/>
    </location>
</feature>
<feature type="compositionally biased region" description="Pro residues" evidence="3">
    <location>
        <begin position="1278"/>
        <end position="1295"/>
    </location>
</feature>
<dbReference type="SMART" id="SM00449">
    <property type="entry name" value="SPRY"/>
    <property type="match status" value="1"/>
</dbReference>
<evidence type="ECO:0000256" key="3">
    <source>
        <dbReference type="SAM" id="MobiDB-lite"/>
    </source>
</evidence>
<feature type="compositionally biased region" description="Low complexity" evidence="3">
    <location>
        <begin position="905"/>
        <end position="917"/>
    </location>
</feature>
<evidence type="ECO:0000259" key="4">
    <source>
        <dbReference type="PROSITE" id="PS50188"/>
    </source>
</evidence>
<name>A0AAD9J8P9_9ANNE</name>
<organism evidence="5 6">
    <name type="scientific">Paralvinella palmiformis</name>
    <dbReference type="NCBI Taxonomy" id="53620"/>
    <lineage>
        <taxon>Eukaryota</taxon>
        <taxon>Metazoa</taxon>
        <taxon>Spiralia</taxon>
        <taxon>Lophotrochozoa</taxon>
        <taxon>Annelida</taxon>
        <taxon>Polychaeta</taxon>
        <taxon>Sedentaria</taxon>
        <taxon>Canalipalpata</taxon>
        <taxon>Terebellida</taxon>
        <taxon>Terebelliformia</taxon>
        <taxon>Alvinellidae</taxon>
        <taxon>Paralvinella</taxon>
    </lineage>
</organism>
<feature type="compositionally biased region" description="Pro residues" evidence="3">
    <location>
        <begin position="1304"/>
        <end position="1334"/>
    </location>
</feature>
<proteinExistence type="predicted"/>
<dbReference type="PANTHER" id="PTHR12381:SF56">
    <property type="entry name" value="B30.2_SPRY DOMAIN-CONTAINING PROTEIN-RELATED"/>
    <property type="match status" value="1"/>
</dbReference>
<dbReference type="PANTHER" id="PTHR12381">
    <property type="entry name" value="HETEROGENEOUS NUCLEAR RIBONUCLEOPROTEIN U FAMILY MEMBER"/>
    <property type="match status" value="1"/>
</dbReference>
<feature type="compositionally biased region" description="Low complexity" evidence="3">
    <location>
        <begin position="1153"/>
        <end position="1162"/>
    </location>
</feature>
<keyword evidence="6" id="KW-1185">Reference proteome</keyword>
<dbReference type="GO" id="GO:0000380">
    <property type="term" value="P:alternative mRNA splicing, via spliceosome"/>
    <property type="evidence" value="ECO:0007669"/>
    <property type="project" value="TreeGrafter"/>
</dbReference>
<dbReference type="Gene3D" id="2.60.120.920">
    <property type="match status" value="1"/>
</dbReference>
<feature type="region of interest" description="Disordered" evidence="3">
    <location>
        <begin position="1101"/>
        <end position="1346"/>
    </location>
</feature>